<keyword evidence="1" id="KW-0812">Transmembrane</keyword>
<feature type="transmembrane region" description="Helical" evidence="1">
    <location>
        <begin position="51"/>
        <end position="71"/>
    </location>
</feature>
<dbReference type="EMBL" id="BART01026502">
    <property type="protein sequence ID" value="GAG97689.1"/>
    <property type="molecule type" value="Genomic_DNA"/>
</dbReference>
<feature type="non-terminal residue" evidence="2">
    <location>
        <position position="98"/>
    </location>
</feature>
<feature type="transmembrane region" description="Helical" evidence="1">
    <location>
        <begin position="23"/>
        <end position="44"/>
    </location>
</feature>
<keyword evidence="1" id="KW-0472">Membrane</keyword>
<evidence type="ECO:0000313" key="2">
    <source>
        <dbReference type="EMBL" id="GAG97689.1"/>
    </source>
</evidence>
<accession>X1BP59</accession>
<dbReference type="AlphaFoldDB" id="X1BP59"/>
<organism evidence="2">
    <name type="scientific">marine sediment metagenome</name>
    <dbReference type="NCBI Taxonomy" id="412755"/>
    <lineage>
        <taxon>unclassified sequences</taxon>
        <taxon>metagenomes</taxon>
        <taxon>ecological metagenomes</taxon>
    </lineage>
</organism>
<proteinExistence type="predicted"/>
<gene>
    <name evidence="2" type="ORF">S01H4_47256</name>
</gene>
<evidence type="ECO:0000256" key="1">
    <source>
        <dbReference type="SAM" id="Phobius"/>
    </source>
</evidence>
<evidence type="ECO:0008006" key="3">
    <source>
        <dbReference type="Google" id="ProtNLM"/>
    </source>
</evidence>
<comment type="caution">
    <text evidence="2">The sequence shown here is derived from an EMBL/GenBank/DDBJ whole genome shotgun (WGS) entry which is preliminary data.</text>
</comment>
<name>X1BP59_9ZZZZ</name>
<protein>
    <recommendedName>
        <fullName evidence="3">Metal-dependent hydrolase</fullName>
    </recommendedName>
</protein>
<sequence length="98" mass="11403">MITPLHIIAALPVKFWYPKQFSLIWFSITNVLIDIEVLYYMALLEWPIHRFFHSLVGVTIIGIVCFSLSLILKHKKLPSFLGCFIGVYSHYIIDGFIM</sequence>
<keyword evidence="1" id="KW-1133">Transmembrane helix</keyword>
<feature type="transmembrane region" description="Helical" evidence="1">
    <location>
        <begin position="77"/>
        <end position="97"/>
    </location>
</feature>
<reference evidence="2" key="1">
    <citation type="journal article" date="2014" name="Front. Microbiol.">
        <title>High frequency of phylogenetically diverse reductive dehalogenase-homologous genes in deep subseafloor sedimentary metagenomes.</title>
        <authorList>
            <person name="Kawai M."/>
            <person name="Futagami T."/>
            <person name="Toyoda A."/>
            <person name="Takaki Y."/>
            <person name="Nishi S."/>
            <person name="Hori S."/>
            <person name="Arai W."/>
            <person name="Tsubouchi T."/>
            <person name="Morono Y."/>
            <person name="Uchiyama I."/>
            <person name="Ito T."/>
            <person name="Fujiyama A."/>
            <person name="Inagaki F."/>
            <person name="Takami H."/>
        </authorList>
    </citation>
    <scope>NUCLEOTIDE SEQUENCE</scope>
    <source>
        <strain evidence="2">Expedition CK06-06</strain>
    </source>
</reference>